<dbReference type="Proteomes" id="UP000229081">
    <property type="component" value="Chromosome"/>
</dbReference>
<evidence type="ECO:0000313" key="3">
    <source>
        <dbReference type="Proteomes" id="UP000229081"/>
    </source>
</evidence>
<protein>
    <recommendedName>
        <fullName evidence="4">VanZ family protein</fullName>
    </recommendedName>
</protein>
<dbReference type="PANTHER" id="PTHR28008:SF1">
    <property type="entry name" value="DOMAIN PROTEIN, PUTATIVE (AFU_ORTHOLOGUE AFUA_3G10980)-RELATED"/>
    <property type="match status" value="1"/>
</dbReference>
<feature type="transmembrane region" description="Helical" evidence="1">
    <location>
        <begin position="61"/>
        <end position="78"/>
    </location>
</feature>
<reference evidence="2 3" key="1">
    <citation type="submission" date="2017-11" db="EMBL/GenBank/DDBJ databases">
        <title>Complete genome sequence of Sphingomonas sp. Strain Cra20, a psychrotolerant potential plant growth promoting rhizobacteria.</title>
        <authorList>
            <person name="Luo Y."/>
        </authorList>
    </citation>
    <scope>NUCLEOTIDE SEQUENCE [LARGE SCALE GENOMIC DNA]</scope>
    <source>
        <strain evidence="2 3">Cra20</strain>
    </source>
</reference>
<evidence type="ECO:0008006" key="4">
    <source>
        <dbReference type="Google" id="ProtNLM"/>
    </source>
</evidence>
<dbReference type="OrthoDB" id="7429094at2"/>
<organism evidence="2 3">
    <name type="scientific">Sphingomonas psychrotolerans</name>
    <dbReference type="NCBI Taxonomy" id="1327635"/>
    <lineage>
        <taxon>Bacteria</taxon>
        <taxon>Pseudomonadati</taxon>
        <taxon>Pseudomonadota</taxon>
        <taxon>Alphaproteobacteria</taxon>
        <taxon>Sphingomonadales</taxon>
        <taxon>Sphingomonadaceae</taxon>
        <taxon>Sphingomonas</taxon>
    </lineage>
</organism>
<accession>A0A2K8MLE3</accession>
<sequence>MHRSLRLVLWAALLFTFVMAVLPHPPQLPGQPTDKIQHILAFTVLTGLAIAAWPAATWLRLLLALSGFGVLIELVQAIPALHRSSDWRDWLADTGAILAVLAIAAAIRWCRPSR</sequence>
<name>A0A2K8MLE3_9SPHN</name>
<dbReference type="EMBL" id="CP024923">
    <property type="protein sequence ID" value="ATY34683.1"/>
    <property type="molecule type" value="Genomic_DNA"/>
</dbReference>
<keyword evidence="3" id="KW-1185">Reference proteome</keyword>
<gene>
    <name evidence="2" type="ORF">CVN68_16300</name>
</gene>
<proteinExistence type="predicted"/>
<feature type="transmembrane region" description="Helical" evidence="1">
    <location>
        <begin position="36"/>
        <end position="54"/>
    </location>
</feature>
<dbReference type="KEGG" id="sphc:CVN68_16300"/>
<keyword evidence="1" id="KW-0472">Membrane</keyword>
<evidence type="ECO:0000256" key="1">
    <source>
        <dbReference type="SAM" id="Phobius"/>
    </source>
</evidence>
<feature type="transmembrane region" description="Helical" evidence="1">
    <location>
        <begin position="90"/>
        <end position="110"/>
    </location>
</feature>
<dbReference type="AlphaFoldDB" id="A0A2K8MLE3"/>
<keyword evidence="1" id="KW-0812">Transmembrane</keyword>
<keyword evidence="1" id="KW-1133">Transmembrane helix</keyword>
<dbReference type="RefSeq" id="WP_100284470.1">
    <property type="nucleotide sequence ID" value="NZ_CP024923.1"/>
</dbReference>
<evidence type="ECO:0000313" key="2">
    <source>
        <dbReference type="EMBL" id="ATY34683.1"/>
    </source>
</evidence>
<dbReference type="PANTHER" id="PTHR28008">
    <property type="entry name" value="DOMAIN PROTEIN, PUTATIVE (AFU_ORTHOLOGUE AFUA_3G10980)-RELATED"/>
    <property type="match status" value="1"/>
</dbReference>